<dbReference type="SUPFAM" id="SSF53927">
    <property type="entry name" value="Cytidine deaminase-like"/>
    <property type="match status" value="1"/>
</dbReference>
<sequence>MTLKPGQRAQDEVFMARALELAARGLGWTSPNPLVGAVIVKDGRVVGEGWHTAYGQPHAEREALAACSESAAGGTIYVTLEPCCHWGKTPPCTSGILEAGIARVVVGALDPNPLVAGRGCALLREAGLTVDAGIMEEECQHLNETFFHFITTGRPLVVMKYAMTLDGKVATRTGASRWITGPEARARVHRDRHRFGAIMVGIGTALADNPALTCRLEGGPWRQPLRVVVDSHARLPLDAELVRGARTIPTMVAVAAEPQADATRGHRPSTAPAGTSSHEAREARAGRLAALRRAGCSVWVSPPTGSKTAVNLPALLDHLGSLGIDSVLVEGGPTLHGALADEGLVNRVQAYVAPKLFGGNEAPGPVAGRGAALPSDGLHLSPPAVTVLGVDLLLESEVDPCSPAS</sequence>
<comment type="function">
    <text evidence="1 15">Converts 2,5-diamino-6-(ribosylamino)-4(3h)-pyrimidinone 5'-phosphate into 5-amino-6-(ribosylamino)-2,4(1h,3h)-pyrimidinedione 5'-phosphate.</text>
</comment>
<dbReference type="RefSeq" id="WP_160344816.1">
    <property type="nucleotide sequence ID" value="NZ_WSRR01000003.1"/>
</dbReference>
<feature type="binding site" evidence="17">
    <location>
        <position position="208"/>
    </location>
    <ligand>
        <name>NADP(+)</name>
        <dbReference type="ChEBI" id="CHEBI:58349"/>
    </ligand>
</feature>
<comment type="catalytic activity">
    <reaction evidence="13 15">
        <text>5-amino-6-(5-phospho-D-ribitylamino)uracil + NADP(+) = 5-amino-6-(5-phospho-D-ribosylamino)uracil + NADPH + H(+)</text>
        <dbReference type="Rhea" id="RHEA:17845"/>
        <dbReference type="ChEBI" id="CHEBI:15378"/>
        <dbReference type="ChEBI" id="CHEBI:57783"/>
        <dbReference type="ChEBI" id="CHEBI:58349"/>
        <dbReference type="ChEBI" id="CHEBI:58421"/>
        <dbReference type="ChEBI" id="CHEBI:58453"/>
        <dbReference type="EC" id="1.1.1.193"/>
    </reaction>
</comment>
<dbReference type="SUPFAM" id="SSF53597">
    <property type="entry name" value="Dihydrofolate reductase-like"/>
    <property type="match status" value="1"/>
</dbReference>
<dbReference type="Pfam" id="PF00383">
    <property type="entry name" value="dCMP_cyt_deam_1"/>
    <property type="match status" value="1"/>
</dbReference>
<feature type="binding site" evidence="17">
    <location>
        <position position="162"/>
    </location>
    <ligand>
        <name>NADP(+)</name>
        <dbReference type="ChEBI" id="CHEBI:58349"/>
    </ligand>
</feature>
<feature type="active site" description="Proton donor" evidence="16">
    <location>
        <position position="60"/>
    </location>
</feature>
<evidence type="ECO:0000256" key="5">
    <source>
        <dbReference type="ARBA" id="ARBA00007417"/>
    </source>
</evidence>
<keyword evidence="11 15" id="KW-0560">Oxidoreductase</keyword>
<evidence type="ECO:0000256" key="10">
    <source>
        <dbReference type="ARBA" id="ARBA00022857"/>
    </source>
</evidence>
<feature type="domain" description="CMP/dCMP-type deaminase" evidence="20">
    <location>
        <begin position="9"/>
        <end position="131"/>
    </location>
</feature>
<dbReference type="Pfam" id="PF01872">
    <property type="entry name" value="RibD_C"/>
    <property type="match status" value="1"/>
</dbReference>
<evidence type="ECO:0000256" key="9">
    <source>
        <dbReference type="ARBA" id="ARBA00022833"/>
    </source>
</evidence>
<evidence type="ECO:0000256" key="15">
    <source>
        <dbReference type="PIRNR" id="PIRNR006769"/>
    </source>
</evidence>
<dbReference type="GO" id="GO:0008835">
    <property type="term" value="F:diaminohydroxyphosphoribosylaminopyrimidine deaminase activity"/>
    <property type="evidence" value="ECO:0007669"/>
    <property type="project" value="UniProtKB-EC"/>
</dbReference>
<keyword evidence="6 15" id="KW-0686">Riboflavin biosynthesis</keyword>
<dbReference type="AlphaFoldDB" id="A0A6N8JNC7"/>
<feature type="region of interest" description="Disordered" evidence="19">
    <location>
        <begin position="259"/>
        <end position="280"/>
    </location>
</feature>
<dbReference type="InterPro" id="IPR024072">
    <property type="entry name" value="DHFR-like_dom_sf"/>
</dbReference>
<reference evidence="21 22" key="1">
    <citation type="submission" date="2019-12" db="EMBL/GenBank/DDBJ databases">
        <title>Microbes associate with the intestines of laboratory mice.</title>
        <authorList>
            <person name="Navarre W."/>
            <person name="Wong E."/>
        </authorList>
    </citation>
    <scope>NUCLEOTIDE SEQUENCE [LARGE SCALE GENOMIC DNA]</scope>
    <source>
        <strain evidence="21 22">NM66_B29</strain>
    </source>
</reference>
<dbReference type="InterPro" id="IPR050765">
    <property type="entry name" value="Riboflavin_Biosynth_HTPR"/>
</dbReference>
<protein>
    <recommendedName>
        <fullName evidence="15">Riboflavin biosynthesis protein RibD</fullName>
    </recommendedName>
    <domain>
        <recommendedName>
            <fullName evidence="15">Diaminohydroxyphosphoribosylaminopyrimidine deaminase</fullName>
            <shortName evidence="15">DRAP deaminase</shortName>
            <ecNumber evidence="15">3.5.4.26</ecNumber>
        </recommendedName>
        <alternativeName>
            <fullName evidence="15">Riboflavin-specific deaminase</fullName>
        </alternativeName>
    </domain>
    <domain>
        <recommendedName>
            <fullName evidence="15">5-amino-6-(5-phosphoribosylamino)uracil reductase</fullName>
            <ecNumber evidence="15">1.1.1.193</ecNumber>
        </recommendedName>
        <alternativeName>
            <fullName evidence="15">HTP reductase</fullName>
        </alternativeName>
    </domain>
</protein>
<comment type="caution">
    <text evidence="21">The sequence shown here is derived from an EMBL/GenBank/DDBJ whole genome shotgun (WGS) entry which is preliminary data.</text>
</comment>
<evidence type="ECO:0000256" key="8">
    <source>
        <dbReference type="ARBA" id="ARBA00022801"/>
    </source>
</evidence>
<feature type="binding site" evidence="17">
    <location>
        <position position="178"/>
    </location>
    <ligand>
        <name>NADP(+)</name>
        <dbReference type="ChEBI" id="CHEBI:58349"/>
    </ligand>
</feature>
<evidence type="ECO:0000256" key="6">
    <source>
        <dbReference type="ARBA" id="ARBA00022619"/>
    </source>
</evidence>
<feature type="binding site" evidence="17">
    <location>
        <position position="192"/>
    </location>
    <ligand>
        <name>substrate</name>
    </ligand>
</feature>
<accession>A0A6N8JNC7</accession>
<dbReference type="InterPro" id="IPR002125">
    <property type="entry name" value="CMP_dCMP_dom"/>
</dbReference>
<keyword evidence="9 15" id="KW-0862">Zinc</keyword>
<proteinExistence type="inferred from homology"/>
<evidence type="ECO:0000313" key="21">
    <source>
        <dbReference type="EMBL" id="MVX60340.1"/>
    </source>
</evidence>
<evidence type="ECO:0000256" key="14">
    <source>
        <dbReference type="ARBA" id="ARBA00049886"/>
    </source>
</evidence>
<feature type="binding site" evidence="17">
    <location>
        <position position="231"/>
    </location>
    <ligand>
        <name>NADP(+)</name>
        <dbReference type="ChEBI" id="CHEBI:58349"/>
    </ligand>
</feature>
<keyword evidence="12" id="KW-0511">Multifunctional enzyme</keyword>
<dbReference type="Proteomes" id="UP000463388">
    <property type="component" value="Unassembled WGS sequence"/>
</dbReference>
<keyword evidence="22" id="KW-1185">Reference proteome</keyword>
<gene>
    <name evidence="21" type="primary">ribD</name>
    <name evidence="21" type="ORF">GKZ27_02525</name>
</gene>
<comment type="pathway">
    <text evidence="2 15">Cofactor biosynthesis; riboflavin biosynthesis; 5-amino-6-(D-ribitylamino)uracil from GTP: step 2/4.</text>
</comment>
<evidence type="ECO:0000313" key="22">
    <source>
        <dbReference type="Proteomes" id="UP000463388"/>
    </source>
</evidence>
<evidence type="ECO:0000256" key="19">
    <source>
        <dbReference type="SAM" id="MobiDB-lite"/>
    </source>
</evidence>
<feature type="binding site" evidence="17">
    <location>
        <position position="215"/>
    </location>
    <ligand>
        <name>substrate</name>
    </ligand>
</feature>
<dbReference type="GO" id="GO:0009231">
    <property type="term" value="P:riboflavin biosynthetic process"/>
    <property type="evidence" value="ECO:0007669"/>
    <property type="project" value="UniProtKB-UniPathway"/>
</dbReference>
<dbReference type="CDD" id="cd01284">
    <property type="entry name" value="Riboflavin_deaminase-reductase"/>
    <property type="match status" value="1"/>
</dbReference>
<dbReference type="PIRSF" id="PIRSF006769">
    <property type="entry name" value="RibD"/>
    <property type="match status" value="1"/>
</dbReference>
<feature type="binding site" evidence="18">
    <location>
        <position position="58"/>
    </location>
    <ligand>
        <name>Zn(2+)</name>
        <dbReference type="ChEBI" id="CHEBI:29105"/>
        <note>catalytic</note>
    </ligand>
</feature>
<evidence type="ECO:0000256" key="18">
    <source>
        <dbReference type="PIRSR" id="PIRSR006769-3"/>
    </source>
</evidence>
<feature type="binding site" evidence="17">
    <location>
        <position position="330"/>
    </location>
    <ligand>
        <name>substrate</name>
    </ligand>
</feature>
<dbReference type="InterPro" id="IPR002734">
    <property type="entry name" value="RibDG_C"/>
</dbReference>
<evidence type="ECO:0000256" key="4">
    <source>
        <dbReference type="ARBA" id="ARBA00005259"/>
    </source>
</evidence>
<feature type="binding site" evidence="18">
    <location>
        <position position="83"/>
    </location>
    <ligand>
        <name>Zn(2+)</name>
        <dbReference type="ChEBI" id="CHEBI:29105"/>
        <note>catalytic</note>
    </ligand>
</feature>
<dbReference type="UniPathway" id="UPA00275">
    <property type="reaction ID" value="UER00401"/>
</dbReference>
<dbReference type="PROSITE" id="PS00903">
    <property type="entry name" value="CYT_DCMP_DEAMINASES_1"/>
    <property type="match status" value="1"/>
</dbReference>
<feature type="binding site" evidence="17">
    <location>
        <position position="204"/>
    </location>
    <ligand>
        <name>NADP(+)</name>
        <dbReference type="ChEBI" id="CHEBI:58349"/>
    </ligand>
</feature>
<comment type="similarity">
    <text evidence="5 15">In the C-terminal section; belongs to the HTP reductase family.</text>
</comment>
<comment type="cofactor">
    <cofactor evidence="15 18">
        <name>Zn(2+)</name>
        <dbReference type="ChEBI" id="CHEBI:29105"/>
    </cofactor>
    <text evidence="15 18">Binds 1 zinc ion.</text>
</comment>
<feature type="binding site" evidence="18">
    <location>
        <position position="92"/>
    </location>
    <ligand>
        <name>Zn(2+)</name>
        <dbReference type="ChEBI" id="CHEBI:29105"/>
        <note>catalytic</note>
    </ligand>
</feature>
<comment type="pathway">
    <text evidence="3 15">Cofactor biosynthesis; riboflavin biosynthesis; 5-amino-6-(D-ribitylamino)uracil from GTP: step 3/4.</text>
</comment>
<evidence type="ECO:0000256" key="2">
    <source>
        <dbReference type="ARBA" id="ARBA00004882"/>
    </source>
</evidence>
<evidence type="ECO:0000256" key="12">
    <source>
        <dbReference type="ARBA" id="ARBA00023268"/>
    </source>
</evidence>
<organism evidence="21 22">
    <name type="scientific">Adlercreutzia mucosicola</name>
    <dbReference type="NCBI Taxonomy" id="580026"/>
    <lineage>
        <taxon>Bacteria</taxon>
        <taxon>Bacillati</taxon>
        <taxon>Actinomycetota</taxon>
        <taxon>Coriobacteriia</taxon>
        <taxon>Eggerthellales</taxon>
        <taxon>Eggerthellaceae</taxon>
        <taxon>Adlercreutzia</taxon>
    </lineage>
</organism>
<dbReference type="Gene3D" id="3.40.140.10">
    <property type="entry name" value="Cytidine Deaminase, domain 2"/>
    <property type="match status" value="1"/>
</dbReference>
<dbReference type="EMBL" id="WSRR01000003">
    <property type="protein sequence ID" value="MVX60340.1"/>
    <property type="molecule type" value="Genomic_DNA"/>
</dbReference>
<dbReference type="InterPro" id="IPR004794">
    <property type="entry name" value="Eubact_RibD"/>
</dbReference>
<dbReference type="EC" id="1.1.1.193" evidence="15"/>
<evidence type="ECO:0000259" key="20">
    <source>
        <dbReference type="PROSITE" id="PS51747"/>
    </source>
</evidence>
<feature type="binding site" evidence="17">
    <location>
        <position position="212"/>
    </location>
    <ligand>
        <name>substrate</name>
    </ligand>
</feature>
<dbReference type="OrthoDB" id="9800865at2"/>
<evidence type="ECO:0000256" key="11">
    <source>
        <dbReference type="ARBA" id="ARBA00023002"/>
    </source>
</evidence>
<dbReference type="NCBIfam" id="TIGR00326">
    <property type="entry name" value="eubact_ribD"/>
    <property type="match status" value="1"/>
</dbReference>
<evidence type="ECO:0000256" key="3">
    <source>
        <dbReference type="ARBA" id="ARBA00004910"/>
    </source>
</evidence>
<comment type="catalytic activity">
    <reaction evidence="14 15">
        <text>2,5-diamino-6-hydroxy-4-(5-phosphoribosylamino)-pyrimidine + H2O + H(+) = 5-amino-6-(5-phospho-D-ribosylamino)uracil + NH4(+)</text>
        <dbReference type="Rhea" id="RHEA:21868"/>
        <dbReference type="ChEBI" id="CHEBI:15377"/>
        <dbReference type="ChEBI" id="CHEBI:15378"/>
        <dbReference type="ChEBI" id="CHEBI:28938"/>
        <dbReference type="ChEBI" id="CHEBI:58453"/>
        <dbReference type="ChEBI" id="CHEBI:58614"/>
        <dbReference type="EC" id="3.5.4.26"/>
    </reaction>
</comment>
<dbReference type="FunFam" id="3.40.140.10:FF:000025">
    <property type="entry name" value="Riboflavin biosynthesis protein RibD"/>
    <property type="match status" value="1"/>
</dbReference>
<keyword evidence="10 15" id="KW-0521">NADP</keyword>
<feature type="binding site" evidence="17">
    <location>
        <begin position="332"/>
        <end position="338"/>
    </location>
    <ligand>
        <name>NADP(+)</name>
        <dbReference type="ChEBI" id="CHEBI:58349"/>
    </ligand>
</feature>
<dbReference type="EC" id="3.5.4.26" evidence="15"/>
<dbReference type="GO" id="GO:0008270">
    <property type="term" value="F:zinc ion binding"/>
    <property type="evidence" value="ECO:0007669"/>
    <property type="project" value="InterPro"/>
</dbReference>
<name>A0A6N8JNC7_9ACTN</name>
<evidence type="ECO:0000256" key="16">
    <source>
        <dbReference type="PIRSR" id="PIRSR006769-1"/>
    </source>
</evidence>
<evidence type="ECO:0000256" key="7">
    <source>
        <dbReference type="ARBA" id="ARBA00022723"/>
    </source>
</evidence>
<evidence type="ECO:0000256" key="17">
    <source>
        <dbReference type="PIRSR" id="PIRSR006769-2"/>
    </source>
</evidence>
<dbReference type="Gene3D" id="3.40.430.10">
    <property type="entry name" value="Dihydrofolate Reductase, subunit A"/>
    <property type="match status" value="1"/>
</dbReference>
<evidence type="ECO:0000256" key="1">
    <source>
        <dbReference type="ARBA" id="ARBA00002151"/>
    </source>
</evidence>
<dbReference type="InterPro" id="IPR016192">
    <property type="entry name" value="APOBEC/CMP_deaminase_Zn-bd"/>
</dbReference>
<feature type="binding site" evidence="17">
    <location>
        <position position="176"/>
    </location>
    <ligand>
        <name>substrate</name>
    </ligand>
</feature>
<keyword evidence="7 15" id="KW-0479">Metal-binding</keyword>
<evidence type="ECO:0000256" key="13">
    <source>
        <dbReference type="ARBA" id="ARBA00049861"/>
    </source>
</evidence>
<dbReference type="InterPro" id="IPR016193">
    <property type="entry name" value="Cytidine_deaminase-like"/>
</dbReference>
<dbReference type="PANTHER" id="PTHR38011">
    <property type="entry name" value="DIHYDROFOLATE REDUCTASE FAMILY PROTEIN (AFU_ORTHOLOGUE AFUA_8G06820)"/>
    <property type="match status" value="1"/>
</dbReference>
<keyword evidence="8 15" id="KW-0378">Hydrolase</keyword>
<dbReference type="PANTHER" id="PTHR38011:SF7">
    <property type="entry name" value="2,5-DIAMINO-6-RIBOSYLAMINO-4(3H)-PYRIMIDINONE 5'-PHOSPHATE REDUCTASE"/>
    <property type="match status" value="1"/>
</dbReference>
<dbReference type="GO" id="GO:0008703">
    <property type="term" value="F:5-amino-6-(5-phosphoribosylamino)uracil reductase activity"/>
    <property type="evidence" value="ECO:0007669"/>
    <property type="project" value="UniProtKB-EC"/>
</dbReference>
<comment type="similarity">
    <text evidence="4 15">In the N-terminal section; belongs to the cytidine and deoxycytidylate deaminase family.</text>
</comment>
<dbReference type="PROSITE" id="PS51747">
    <property type="entry name" value="CYT_DCMP_DEAMINASES_2"/>
    <property type="match status" value="1"/>
</dbReference>